<dbReference type="PANTHER" id="PTHR34596:SF2">
    <property type="entry name" value="CHITOPORIN"/>
    <property type="match status" value="1"/>
</dbReference>
<proteinExistence type="inferred from homology"/>
<dbReference type="InterPro" id="IPR023614">
    <property type="entry name" value="Porin_dom_sf"/>
</dbReference>
<accession>A0A318J811</accession>
<dbReference type="Gene3D" id="2.40.160.10">
    <property type="entry name" value="Porin"/>
    <property type="match status" value="1"/>
</dbReference>
<dbReference type="EMBL" id="QJKC01000017">
    <property type="protein sequence ID" value="PXX42837.1"/>
    <property type="molecule type" value="Genomic_DNA"/>
</dbReference>
<keyword evidence="6" id="KW-1185">Reference proteome</keyword>
<evidence type="ECO:0000256" key="3">
    <source>
        <dbReference type="ARBA" id="ARBA00022729"/>
    </source>
</evidence>
<protein>
    <submittedName>
        <fullName evidence="5">Outer membrane OprD family porin</fullName>
    </submittedName>
</protein>
<reference evidence="5 6" key="1">
    <citation type="submission" date="2018-05" db="EMBL/GenBank/DDBJ databases">
        <title>Genomic Encyclopedia of Type Strains, Phase IV (KMG-IV): sequencing the most valuable type-strain genomes for metagenomic binning, comparative biology and taxonomic classification.</title>
        <authorList>
            <person name="Goeker M."/>
        </authorList>
    </citation>
    <scope>NUCLEOTIDE SEQUENCE [LARGE SCALE GENOMIC DNA]</scope>
    <source>
        <strain evidence="5 6">DSM 25134</strain>
    </source>
</reference>
<dbReference type="Proteomes" id="UP000248395">
    <property type="component" value="Unassembled WGS sequence"/>
</dbReference>
<comment type="similarity">
    <text evidence="1">Belongs to the outer membrane porin (Opr) (TC 1.B.25) family.</text>
</comment>
<dbReference type="GO" id="GO:0015288">
    <property type="term" value="F:porin activity"/>
    <property type="evidence" value="ECO:0007669"/>
    <property type="project" value="TreeGrafter"/>
</dbReference>
<dbReference type="OrthoDB" id="6759120at2"/>
<organism evidence="5 6">
    <name type="scientific">Aquitalea magnusonii</name>
    <dbReference type="NCBI Taxonomy" id="332411"/>
    <lineage>
        <taxon>Bacteria</taxon>
        <taxon>Pseudomonadati</taxon>
        <taxon>Pseudomonadota</taxon>
        <taxon>Betaproteobacteria</taxon>
        <taxon>Neisseriales</taxon>
        <taxon>Chromobacteriaceae</taxon>
        <taxon>Aquitalea</taxon>
    </lineage>
</organism>
<dbReference type="PANTHER" id="PTHR34596">
    <property type="entry name" value="CHITOPORIN"/>
    <property type="match status" value="1"/>
</dbReference>
<feature type="signal peptide" evidence="4">
    <location>
        <begin position="1"/>
        <end position="29"/>
    </location>
</feature>
<evidence type="ECO:0000256" key="1">
    <source>
        <dbReference type="ARBA" id="ARBA00009075"/>
    </source>
</evidence>
<dbReference type="AlphaFoldDB" id="A0A318J811"/>
<sequence>MKTPWQYPPASPLALTLLLTLCSGPPALAEPTPALTTENAGLLGGSRLDLSLRNLYRSGNASEWDPDLLPHHYSTWVQGIGLDYRSGYWQDRLGFGLSYESVINLRTRTENGYTDNMLPPDLGSFSKLGQAYLRYQQPGLSAQLGWQRMYNVGVIHARDSRAAQKSYHGLRLDGQSGQWSGLLAVVDRTIDRHEPGLRRFYSRDGRHQLNHIVSGQVKWESSKNNSLLYFAGEADRYLFRQGLEASWQALPSGLRMEGFLYHNRGLSWWERRDFSRDAYHFGLKASRELGPFTLAGGGSHTWAKPQNASDLGFFYFNLARNAVGRFASPAYNGIFDYMHDRETMLFASLSYRPQASTRIGMAGYHGAGMRAQHVPLRHWDVLGFIEYQPPQLKKMTLRLLADYGHSWKRTRNGQVDVASGQQINKPKIGSGFQLDYLLPLL</sequence>
<comment type="caution">
    <text evidence="5">The sequence shown here is derived from an EMBL/GenBank/DDBJ whole genome shotgun (WGS) entry which is preliminary data.</text>
</comment>
<evidence type="ECO:0000256" key="4">
    <source>
        <dbReference type="SAM" id="SignalP"/>
    </source>
</evidence>
<dbReference type="Pfam" id="PF03573">
    <property type="entry name" value="OprD"/>
    <property type="match status" value="1"/>
</dbReference>
<gene>
    <name evidence="5" type="ORF">DFR38_11744</name>
</gene>
<evidence type="ECO:0000313" key="5">
    <source>
        <dbReference type="EMBL" id="PXX42837.1"/>
    </source>
</evidence>
<name>A0A318J811_9NEIS</name>
<keyword evidence="2" id="KW-0813">Transport</keyword>
<feature type="chain" id="PRO_5016322260" evidence="4">
    <location>
        <begin position="30"/>
        <end position="441"/>
    </location>
</feature>
<keyword evidence="3 4" id="KW-0732">Signal</keyword>
<dbReference type="RefSeq" id="WP_082693361.1">
    <property type="nucleotide sequence ID" value="NZ_LNQU01000030.1"/>
</dbReference>
<dbReference type="GO" id="GO:0016020">
    <property type="term" value="C:membrane"/>
    <property type="evidence" value="ECO:0007669"/>
    <property type="project" value="InterPro"/>
</dbReference>
<dbReference type="InterPro" id="IPR005318">
    <property type="entry name" value="OM_porin_bac"/>
</dbReference>
<evidence type="ECO:0000313" key="6">
    <source>
        <dbReference type="Proteomes" id="UP000248395"/>
    </source>
</evidence>
<evidence type="ECO:0000256" key="2">
    <source>
        <dbReference type="ARBA" id="ARBA00022448"/>
    </source>
</evidence>